<feature type="compositionally biased region" description="Basic and acidic residues" evidence="1">
    <location>
        <begin position="1"/>
        <end position="27"/>
    </location>
</feature>
<protein>
    <submittedName>
        <fullName evidence="2">Uncharacterized protein</fullName>
    </submittedName>
</protein>
<reference evidence="2 3" key="1">
    <citation type="submission" date="2019-11" db="EMBL/GenBank/DDBJ databases">
        <title>Whole genome sequence of Oryza granulata.</title>
        <authorList>
            <person name="Li W."/>
        </authorList>
    </citation>
    <scope>NUCLEOTIDE SEQUENCE [LARGE SCALE GENOMIC DNA]</scope>
    <source>
        <strain evidence="3">cv. Menghai</strain>
        <tissue evidence="2">Leaf</tissue>
    </source>
</reference>
<dbReference type="EMBL" id="SPHZ02000006">
    <property type="protein sequence ID" value="KAF0913640.1"/>
    <property type="molecule type" value="Genomic_DNA"/>
</dbReference>
<gene>
    <name evidence="2" type="ORF">E2562_023745</name>
</gene>
<comment type="caution">
    <text evidence="2">The sequence shown here is derived from an EMBL/GenBank/DDBJ whole genome shotgun (WGS) entry which is preliminary data.</text>
</comment>
<evidence type="ECO:0000256" key="1">
    <source>
        <dbReference type="SAM" id="MobiDB-lite"/>
    </source>
</evidence>
<accession>A0A6G1DMC2</accession>
<name>A0A6G1DMC2_9ORYZ</name>
<feature type="region of interest" description="Disordered" evidence="1">
    <location>
        <begin position="1"/>
        <end position="118"/>
    </location>
</feature>
<evidence type="ECO:0000313" key="2">
    <source>
        <dbReference type="EMBL" id="KAF0913640.1"/>
    </source>
</evidence>
<keyword evidence="3" id="KW-1185">Reference proteome</keyword>
<proteinExistence type="predicted"/>
<dbReference type="Proteomes" id="UP000479710">
    <property type="component" value="Unassembled WGS sequence"/>
</dbReference>
<feature type="compositionally biased region" description="Basic and acidic residues" evidence="1">
    <location>
        <begin position="55"/>
        <end position="79"/>
    </location>
</feature>
<evidence type="ECO:0000313" key="3">
    <source>
        <dbReference type="Proteomes" id="UP000479710"/>
    </source>
</evidence>
<dbReference type="AlphaFoldDB" id="A0A6G1DMC2"/>
<organism evidence="2 3">
    <name type="scientific">Oryza meyeriana var. granulata</name>
    <dbReference type="NCBI Taxonomy" id="110450"/>
    <lineage>
        <taxon>Eukaryota</taxon>
        <taxon>Viridiplantae</taxon>
        <taxon>Streptophyta</taxon>
        <taxon>Embryophyta</taxon>
        <taxon>Tracheophyta</taxon>
        <taxon>Spermatophyta</taxon>
        <taxon>Magnoliopsida</taxon>
        <taxon>Liliopsida</taxon>
        <taxon>Poales</taxon>
        <taxon>Poaceae</taxon>
        <taxon>BOP clade</taxon>
        <taxon>Oryzoideae</taxon>
        <taxon>Oryzeae</taxon>
        <taxon>Oryzinae</taxon>
        <taxon>Oryza</taxon>
        <taxon>Oryza meyeriana</taxon>
    </lineage>
</organism>
<sequence>MGDGRQRAGDYREGRRGQGRKEARPQKNGDNGGRSASARAGDLESTREMAGSGERVGDGAGEKAGSGERARGRGEESRPRRGWMAQVYGIHGNDTGLPQRVSRGFFRPRTKQSALGVP</sequence>